<keyword evidence="3" id="KW-0547">Nucleotide-binding</keyword>
<feature type="binding site" evidence="3">
    <location>
        <begin position="183"/>
        <end position="184"/>
    </location>
    <ligand>
        <name>ATP</name>
        <dbReference type="ChEBI" id="CHEBI:30616"/>
    </ligand>
</feature>
<gene>
    <name evidence="3" type="primary">tmcAL</name>
    <name evidence="4" type="ORF">IAB04_06835</name>
</gene>
<comment type="catalytic activity">
    <reaction evidence="3">
        <text>cytidine(34) in elongator tRNA(Met) + acetate + ATP = N(4)-acetylcytidine(34) in elongator tRNA(Met) + AMP + diphosphate</text>
        <dbReference type="Rhea" id="RHEA:58144"/>
        <dbReference type="Rhea" id="RHEA-COMP:10693"/>
        <dbReference type="Rhea" id="RHEA-COMP:10694"/>
        <dbReference type="ChEBI" id="CHEBI:30089"/>
        <dbReference type="ChEBI" id="CHEBI:30616"/>
        <dbReference type="ChEBI" id="CHEBI:33019"/>
        <dbReference type="ChEBI" id="CHEBI:74900"/>
        <dbReference type="ChEBI" id="CHEBI:82748"/>
        <dbReference type="ChEBI" id="CHEBI:456215"/>
    </reaction>
</comment>
<dbReference type="Gene3D" id="3.40.50.620">
    <property type="entry name" value="HUPs"/>
    <property type="match status" value="1"/>
</dbReference>
<dbReference type="NCBIfam" id="TIGR00125">
    <property type="entry name" value="cyt_tran_rel"/>
    <property type="match status" value="1"/>
</dbReference>
<dbReference type="GO" id="GO:0016879">
    <property type="term" value="F:ligase activity, forming carbon-nitrogen bonds"/>
    <property type="evidence" value="ECO:0007669"/>
    <property type="project" value="UniProtKB-UniRule"/>
</dbReference>
<evidence type="ECO:0000313" key="5">
    <source>
        <dbReference type="Proteomes" id="UP000824111"/>
    </source>
</evidence>
<keyword evidence="3" id="KW-0963">Cytoplasm</keyword>
<comment type="subcellular location">
    <subcellularLocation>
        <location evidence="3">Cytoplasm</location>
    </subcellularLocation>
</comment>
<keyword evidence="1 3" id="KW-0819">tRNA processing</keyword>
<dbReference type="PANTHER" id="PTHR37825:SF1">
    <property type="entry name" value="TRNA(MET) CYTIDINE ACETATE LIGASE"/>
    <property type="match status" value="1"/>
</dbReference>
<proteinExistence type="inferred from homology"/>
<dbReference type="EC" id="6.3.4.-" evidence="3"/>
<organism evidence="4 5">
    <name type="scientific">Candidatus Avimonoglobus intestinipullorum</name>
    <dbReference type="NCBI Taxonomy" id="2840699"/>
    <lineage>
        <taxon>Bacteria</taxon>
        <taxon>Bacillati</taxon>
        <taxon>Bacillota</taxon>
        <taxon>Clostridia</taxon>
        <taxon>Eubacteriales</taxon>
        <taxon>Candidatus Avimonoglobus</taxon>
    </lineage>
</organism>
<reference evidence="4" key="1">
    <citation type="submission" date="2020-10" db="EMBL/GenBank/DDBJ databases">
        <authorList>
            <person name="Gilroy R."/>
        </authorList>
    </citation>
    <scope>NUCLEOTIDE SEQUENCE</scope>
    <source>
        <strain evidence="4">ChiSjej4B22-9803</strain>
    </source>
</reference>
<sequence length="390" mass="42602">MNVTGIIAEYNPFHNGHHYQIKEAKKQADAVVAVMSGSFVQRGDVALYDKWVRTEAALLNGVDLVLELPVCYACATAERFAYGAVATLDALGIVDTLCFGSESGDIRALEHAAALLLEEPPAVSEKIKRGLEAGLPFPAARHEAFTDVVPPSLLREPNNILALEYICALKKIKSAMKPFTIRRIGAAYHAEHSAGSIASAAAIRRMHDDGVPFDAVVPASAMHLYCNAPTHSISRLNTAVTYLLRTASPAWLRSLPDVTEGLEHRFIQAARQYNTFAEIAVHVKTKRYPLSRIRRILINALLHMDKDLCRQPPGYIRVLGMTQTGIKLLARAKNTCRLPIIVKTADYNTPKGMFQKDLLATDIAALCAAAGGHCAGFDFKRSPIIIKNLP</sequence>
<dbReference type="GO" id="GO:0005524">
    <property type="term" value="F:ATP binding"/>
    <property type="evidence" value="ECO:0007669"/>
    <property type="project" value="UniProtKB-KW"/>
</dbReference>
<dbReference type="GO" id="GO:0000049">
    <property type="term" value="F:tRNA binding"/>
    <property type="evidence" value="ECO:0007669"/>
    <property type="project" value="UniProtKB-KW"/>
</dbReference>
<dbReference type="NCBIfam" id="NF010191">
    <property type="entry name" value="PRK13670.1"/>
    <property type="match status" value="1"/>
</dbReference>
<dbReference type="InterPro" id="IPR014729">
    <property type="entry name" value="Rossmann-like_a/b/a_fold"/>
</dbReference>
<keyword evidence="3" id="KW-0820">tRNA-binding</keyword>
<dbReference type="SUPFAM" id="SSF52374">
    <property type="entry name" value="Nucleotidylyl transferase"/>
    <property type="match status" value="1"/>
</dbReference>
<evidence type="ECO:0000256" key="2">
    <source>
        <dbReference type="ARBA" id="ARBA00022884"/>
    </source>
</evidence>
<dbReference type="AlphaFoldDB" id="A0A9D1LVY3"/>
<accession>A0A9D1LVY3</accession>
<evidence type="ECO:0000256" key="1">
    <source>
        <dbReference type="ARBA" id="ARBA00022694"/>
    </source>
</evidence>
<comment type="caution">
    <text evidence="4">The sequence shown here is derived from an EMBL/GenBank/DDBJ whole genome shotgun (WGS) entry which is preliminary data.</text>
</comment>
<dbReference type="InterPro" id="IPR004821">
    <property type="entry name" value="Cyt_trans-like"/>
</dbReference>
<protein>
    <recommendedName>
        <fullName evidence="3">tRNA(Met) cytidine acetate ligase</fullName>
        <ecNumber evidence="3">6.3.4.-</ecNumber>
    </recommendedName>
</protein>
<dbReference type="GO" id="GO:0005737">
    <property type="term" value="C:cytoplasm"/>
    <property type="evidence" value="ECO:0007669"/>
    <property type="project" value="UniProtKB-SubCell"/>
</dbReference>
<keyword evidence="3" id="KW-0067">ATP-binding</keyword>
<evidence type="ECO:0000256" key="3">
    <source>
        <dbReference type="HAMAP-Rule" id="MF_01539"/>
    </source>
</evidence>
<keyword evidence="2 3" id="KW-0694">RNA-binding</keyword>
<name>A0A9D1LVY3_9FIRM</name>
<evidence type="ECO:0000313" key="4">
    <source>
        <dbReference type="EMBL" id="HIU49064.1"/>
    </source>
</evidence>
<dbReference type="HAMAP" id="MF_01539">
    <property type="entry name" value="TmcAL"/>
    <property type="match status" value="1"/>
</dbReference>
<feature type="binding site" evidence="3">
    <location>
        <begin position="7"/>
        <end position="20"/>
    </location>
    <ligand>
        <name>ATP</name>
        <dbReference type="ChEBI" id="CHEBI:30616"/>
    </ligand>
</feature>
<comment type="similarity">
    <text evidence="3">Belongs to the TmcAL family.</text>
</comment>
<dbReference type="GO" id="GO:0006400">
    <property type="term" value="P:tRNA modification"/>
    <property type="evidence" value="ECO:0007669"/>
    <property type="project" value="UniProtKB-UniRule"/>
</dbReference>
<dbReference type="Pfam" id="PF05636">
    <property type="entry name" value="HIGH_NTase1"/>
    <property type="match status" value="1"/>
</dbReference>
<dbReference type="Proteomes" id="UP000824111">
    <property type="component" value="Unassembled WGS sequence"/>
</dbReference>
<dbReference type="EMBL" id="DVND01000176">
    <property type="protein sequence ID" value="HIU49064.1"/>
    <property type="molecule type" value="Genomic_DNA"/>
</dbReference>
<dbReference type="PANTHER" id="PTHR37825">
    <property type="entry name" value="TRNA(MET) CYTIDINE ACETATE LIGASE"/>
    <property type="match status" value="1"/>
</dbReference>
<keyword evidence="3" id="KW-0436">Ligase</keyword>
<reference evidence="4" key="2">
    <citation type="journal article" date="2021" name="PeerJ">
        <title>Extensive microbial diversity within the chicken gut microbiome revealed by metagenomics and culture.</title>
        <authorList>
            <person name="Gilroy R."/>
            <person name="Ravi A."/>
            <person name="Getino M."/>
            <person name="Pursley I."/>
            <person name="Horton D.L."/>
            <person name="Alikhan N.F."/>
            <person name="Baker D."/>
            <person name="Gharbi K."/>
            <person name="Hall N."/>
            <person name="Watson M."/>
            <person name="Adriaenssens E.M."/>
            <person name="Foster-Nyarko E."/>
            <person name="Jarju S."/>
            <person name="Secka A."/>
            <person name="Antonio M."/>
            <person name="Oren A."/>
            <person name="Chaudhuri R.R."/>
            <person name="La Ragione R."/>
            <person name="Hildebrand F."/>
            <person name="Pallen M.J."/>
        </authorList>
    </citation>
    <scope>NUCLEOTIDE SEQUENCE</scope>
    <source>
        <strain evidence="4">ChiSjej4B22-9803</strain>
    </source>
</reference>
<feature type="binding site" evidence="3">
    <location>
        <position position="158"/>
    </location>
    <ligand>
        <name>ATP</name>
        <dbReference type="ChEBI" id="CHEBI:30616"/>
    </ligand>
</feature>
<dbReference type="InterPro" id="IPR008513">
    <property type="entry name" value="tRNA(Met)_cyd_acetate_ligase"/>
</dbReference>
<comment type="function">
    <text evidence="3">Catalyzes the formation of N(4)-acetylcytidine (ac(4)C) at the wobble position of elongator tRNA(Met), using acetate and ATP as substrates. First activates an acetate ion to form acetyladenylate (Ac-AMP) and then transfers the acetyl group to tRNA to form ac(4)C34.</text>
</comment>
<feature type="binding site" evidence="3">
    <location>
        <position position="100"/>
    </location>
    <ligand>
        <name>ATP</name>
        <dbReference type="ChEBI" id="CHEBI:30616"/>
    </ligand>
</feature>